<dbReference type="InterPro" id="IPR044005">
    <property type="entry name" value="DZR_2"/>
</dbReference>
<evidence type="ECO:0000259" key="2">
    <source>
        <dbReference type="Pfam" id="PF00156"/>
    </source>
</evidence>
<dbReference type="Pfam" id="PF00156">
    <property type="entry name" value="Pribosyltran"/>
    <property type="match status" value="1"/>
</dbReference>
<evidence type="ECO:0000313" key="5">
    <source>
        <dbReference type="Proteomes" id="UP000620366"/>
    </source>
</evidence>
<feature type="domain" description="Phosphoribosyltransferase" evidence="2">
    <location>
        <begin position="133"/>
        <end position="231"/>
    </location>
</feature>
<dbReference type="SUPFAM" id="SSF53271">
    <property type="entry name" value="PRTase-like"/>
    <property type="match status" value="1"/>
</dbReference>
<name>A0A926DCA8_9FIRM</name>
<dbReference type="Proteomes" id="UP000620366">
    <property type="component" value="Unassembled WGS sequence"/>
</dbReference>
<dbReference type="InterPro" id="IPR051910">
    <property type="entry name" value="ComF/GntX_DNA_util-trans"/>
</dbReference>
<evidence type="ECO:0000256" key="1">
    <source>
        <dbReference type="ARBA" id="ARBA00008007"/>
    </source>
</evidence>
<evidence type="ECO:0000313" key="4">
    <source>
        <dbReference type="EMBL" id="MBC8535468.1"/>
    </source>
</evidence>
<accession>A0A926DCA8</accession>
<proteinExistence type="inferred from homology"/>
<dbReference type="AlphaFoldDB" id="A0A926DCA8"/>
<reference evidence="4" key="1">
    <citation type="submission" date="2020-08" db="EMBL/GenBank/DDBJ databases">
        <title>Genome public.</title>
        <authorList>
            <person name="Liu C."/>
            <person name="Sun Q."/>
        </authorList>
    </citation>
    <scope>NUCLEOTIDE SEQUENCE</scope>
    <source>
        <strain evidence="4">BX7</strain>
    </source>
</reference>
<dbReference type="InterPro" id="IPR029057">
    <property type="entry name" value="PRTase-like"/>
</dbReference>
<dbReference type="PANTHER" id="PTHR47505">
    <property type="entry name" value="DNA UTILIZATION PROTEIN YHGH"/>
    <property type="match status" value="1"/>
</dbReference>
<dbReference type="RefSeq" id="WP_249299197.1">
    <property type="nucleotide sequence ID" value="NZ_JACRSP010000001.1"/>
</dbReference>
<dbReference type="CDD" id="cd06223">
    <property type="entry name" value="PRTases_typeI"/>
    <property type="match status" value="1"/>
</dbReference>
<protein>
    <submittedName>
        <fullName evidence="4">ComF family protein</fullName>
    </submittedName>
</protein>
<comment type="caution">
    <text evidence="4">The sequence shown here is derived from an EMBL/GenBank/DDBJ whole genome shotgun (WGS) entry which is preliminary data.</text>
</comment>
<dbReference type="InterPro" id="IPR000836">
    <property type="entry name" value="PRTase_dom"/>
</dbReference>
<dbReference type="Pfam" id="PF18912">
    <property type="entry name" value="DZR_2"/>
    <property type="match status" value="1"/>
</dbReference>
<keyword evidence="5" id="KW-1185">Reference proteome</keyword>
<comment type="similarity">
    <text evidence="1">Belongs to the ComF/GntX family.</text>
</comment>
<evidence type="ECO:0000259" key="3">
    <source>
        <dbReference type="Pfam" id="PF18912"/>
    </source>
</evidence>
<organism evidence="4 5">
    <name type="scientific">Feifania hominis</name>
    <dbReference type="NCBI Taxonomy" id="2763660"/>
    <lineage>
        <taxon>Bacteria</taxon>
        <taxon>Bacillati</taxon>
        <taxon>Bacillota</taxon>
        <taxon>Clostridia</taxon>
        <taxon>Eubacteriales</taxon>
        <taxon>Feifaniaceae</taxon>
        <taxon>Feifania</taxon>
    </lineage>
</organism>
<dbReference type="Gene3D" id="3.40.50.2020">
    <property type="match status" value="1"/>
</dbReference>
<gene>
    <name evidence="4" type="ORF">H8695_02010</name>
</gene>
<dbReference type="EMBL" id="JACRSP010000001">
    <property type="protein sequence ID" value="MBC8535468.1"/>
    <property type="molecule type" value="Genomic_DNA"/>
</dbReference>
<dbReference type="PANTHER" id="PTHR47505:SF1">
    <property type="entry name" value="DNA UTILIZATION PROTEIN YHGH"/>
    <property type="match status" value="1"/>
</dbReference>
<sequence length="251" mass="27769">MGLLAGLLDALYPRRCPFCGTLTGREGPCENCERELTLIALPRCHLCGCAADECSCEPPRPEYNAVVAPFYYENAVKRGIYRLKFRGAKRAAEPFSAYMADCYEREFAGLGLDFAVAVPLTKRGRRLRGYNQAQQLARGLCRRIGLPFAEGVLVKLKDNPPQHRVKRRERVSNVYGVFAVSPKAQVEGKNILLVDDVKTTGATLSECAKMLKIAGAKSVFCVTLAVTGLKRRRNSAENQTSSCQMRQTVTK</sequence>
<feature type="domain" description="Double zinc ribbon" evidence="3">
    <location>
        <begin position="7"/>
        <end position="50"/>
    </location>
</feature>